<name>A0AAD6NI36_DREDA</name>
<feature type="coiled-coil region" evidence="5">
    <location>
        <begin position="193"/>
        <end position="220"/>
    </location>
</feature>
<feature type="domain" description="Elongation factor 1 beta central acidic region eukaryote" evidence="8">
    <location>
        <begin position="103"/>
        <end position="130"/>
    </location>
</feature>
<dbReference type="PROSITE" id="PS00825">
    <property type="entry name" value="EF1BD_2"/>
    <property type="match status" value="1"/>
</dbReference>
<keyword evidence="5" id="KW-0175">Coiled coil</keyword>
<protein>
    <recommendedName>
        <fullName evidence="11">Elongation factor 1-beta</fullName>
    </recommendedName>
</protein>
<evidence type="ECO:0000256" key="5">
    <source>
        <dbReference type="SAM" id="Coils"/>
    </source>
</evidence>
<dbReference type="GO" id="GO:0005829">
    <property type="term" value="C:cytosol"/>
    <property type="evidence" value="ECO:0007669"/>
    <property type="project" value="TreeGrafter"/>
</dbReference>
<reference evidence="9" key="1">
    <citation type="submission" date="2023-01" db="EMBL/GenBank/DDBJ databases">
        <title>The chitinases involved in constricting ring structure development in the nematode-trapping fungus Drechslerella dactyloides.</title>
        <authorList>
            <person name="Wang R."/>
            <person name="Zhang L."/>
            <person name="Tang P."/>
            <person name="Li S."/>
            <person name="Liang L."/>
        </authorList>
    </citation>
    <scope>NUCLEOTIDE SEQUENCE</scope>
    <source>
        <strain evidence="9">YMF1.00031</strain>
    </source>
</reference>
<dbReference type="SMART" id="SM01182">
    <property type="entry name" value="EF-1_beta_acid"/>
    <property type="match status" value="1"/>
</dbReference>
<evidence type="ECO:0000313" key="9">
    <source>
        <dbReference type="EMBL" id="KAJ6257408.1"/>
    </source>
</evidence>
<proteinExistence type="inferred from homology"/>
<dbReference type="InterPro" id="IPR014717">
    <property type="entry name" value="Transl_elong_EF1B/ribsomal_bS6"/>
</dbReference>
<dbReference type="EMBL" id="JAQGDS010000011">
    <property type="protein sequence ID" value="KAJ6257408.1"/>
    <property type="molecule type" value="Genomic_DNA"/>
</dbReference>
<dbReference type="InterPro" id="IPR036219">
    <property type="entry name" value="eEF-1beta-like_sf"/>
</dbReference>
<dbReference type="GO" id="GO:0003746">
    <property type="term" value="F:translation elongation factor activity"/>
    <property type="evidence" value="ECO:0007669"/>
    <property type="project" value="UniProtKB-KW"/>
</dbReference>
<keyword evidence="2 4" id="KW-0251">Elongation factor</keyword>
<evidence type="ECO:0000259" key="8">
    <source>
        <dbReference type="SMART" id="SM01182"/>
    </source>
</evidence>
<dbReference type="InterPro" id="IPR036282">
    <property type="entry name" value="Glutathione-S-Trfase_C_sf"/>
</dbReference>
<evidence type="ECO:0000256" key="3">
    <source>
        <dbReference type="ARBA" id="ARBA00022917"/>
    </source>
</evidence>
<evidence type="ECO:0000313" key="10">
    <source>
        <dbReference type="Proteomes" id="UP001221413"/>
    </source>
</evidence>
<comment type="caution">
    <text evidence="9">The sequence shown here is derived from an EMBL/GenBank/DDBJ whole genome shotgun (WGS) entry which is preliminary data.</text>
</comment>
<evidence type="ECO:0000256" key="4">
    <source>
        <dbReference type="RuleBase" id="RU003791"/>
    </source>
</evidence>
<dbReference type="AlphaFoldDB" id="A0AAD6NI36"/>
<dbReference type="Gene3D" id="3.30.70.60">
    <property type="match status" value="1"/>
</dbReference>
<gene>
    <name evidence="9" type="ORF">Dda_8297</name>
</gene>
<evidence type="ECO:0000256" key="2">
    <source>
        <dbReference type="ARBA" id="ARBA00022768"/>
    </source>
</evidence>
<feature type="region of interest" description="Disordered" evidence="6">
    <location>
        <begin position="71"/>
        <end position="95"/>
    </location>
</feature>
<dbReference type="CDD" id="cd00292">
    <property type="entry name" value="EF1B"/>
    <property type="match status" value="1"/>
</dbReference>
<dbReference type="InterPro" id="IPR001326">
    <property type="entry name" value="Transl_elong_EF1B_B/D_CS"/>
</dbReference>
<dbReference type="SMART" id="SM00888">
    <property type="entry name" value="EF1_GNE"/>
    <property type="match status" value="1"/>
</dbReference>
<dbReference type="PANTHER" id="PTHR11595">
    <property type="entry name" value="EF-HAND AND COILED-COIL DOMAIN-CONTAINING FAMILY MEMBER"/>
    <property type="match status" value="1"/>
</dbReference>
<dbReference type="PROSITE" id="PS00824">
    <property type="entry name" value="EF1BD_1"/>
    <property type="match status" value="1"/>
</dbReference>
<sequence>MGFGDLVADAGKNALNSWLETRSYITGYTPSQADVIVFQSVGSAPDPSKYPYAARWYSHINTYSEEFESLPGEKGAPLASFGPEGGAPVPPTAAAEEDDDVDLFGSDDEEEDAEAEKLKAQRLAEYNAKKALKTKPAAKSIVTLEVKPWDDETNMQELEANVRKIEKDGLVWGASQFIAVGFGIKKLQINIVIEDEKVSLDELQQQIEEDEDHVQSTDVAAMQKL</sequence>
<dbReference type="Gene3D" id="1.20.1050.130">
    <property type="match status" value="1"/>
</dbReference>
<dbReference type="SUPFAM" id="SSF47616">
    <property type="entry name" value="GST C-terminal domain-like"/>
    <property type="match status" value="1"/>
</dbReference>
<dbReference type="GO" id="GO:0005085">
    <property type="term" value="F:guanyl-nucleotide exchange factor activity"/>
    <property type="evidence" value="ECO:0007669"/>
    <property type="project" value="TreeGrafter"/>
</dbReference>
<keyword evidence="10" id="KW-1185">Reference proteome</keyword>
<keyword evidence="3 4" id="KW-0648">Protein biosynthesis</keyword>
<feature type="domain" description="Translation elongation factor EF1B beta/delta subunit guanine nucleotide exchange" evidence="7">
    <location>
        <begin position="139"/>
        <end position="225"/>
    </location>
</feature>
<dbReference type="PANTHER" id="PTHR11595:SF21">
    <property type="entry name" value="ELONGATION FACTOR 1-BETA"/>
    <property type="match status" value="1"/>
</dbReference>
<organism evidence="9 10">
    <name type="scientific">Drechslerella dactyloides</name>
    <name type="common">Nematode-trapping fungus</name>
    <name type="synonym">Arthrobotrys dactyloides</name>
    <dbReference type="NCBI Taxonomy" id="74499"/>
    <lineage>
        <taxon>Eukaryota</taxon>
        <taxon>Fungi</taxon>
        <taxon>Dikarya</taxon>
        <taxon>Ascomycota</taxon>
        <taxon>Pezizomycotina</taxon>
        <taxon>Orbiliomycetes</taxon>
        <taxon>Orbiliales</taxon>
        <taxon>Orbiliaceae</taxon>
        <taxon>Drechslerella</taxon>
    </lineage>
</organism>
<dbReference type="Pfam" id="PF10587">
    <property type="entry name" value="EF-1_beta_acid"/>
    <property type="match status" value="1"/>
</dbReference>
<dbReference type="SUPFAM" id="SSF54984">
    <property type="entry name" value="eEF-1beta-like"/>
    <property type="match status" value="1"/>
</dbReference>
<dbReference type="InterPro" id="IPR014038">
    <property type="entry name" value="EF1B_bsu/dsu_GNE"/>
</dbReference>
<evidence type="ECO:0000259" key="7">
    <source>
        <dbReference type="SMART" id="SM00888"/>
    </source>
</evidence>
<dbReference type="InterPro" id="IPR018940">
    <property type="entry name" value="EF-1_beta_acid_region_euk"/>
</dbReference>
<dbReference type="Pfam" id="PF00736">
    <property type="entry name" value="EF1_GNE"/>
    <property type="match status" value="1"/>
</dbReference>
<evidence type="ECO:0000256" key="1">
    <source>
        <dbReference type="ARBA" id="ARBA00007411"/>
    </source>
</evidence>
<dbReference type="FunFam" id="3.30.70.60:FF:000001">
    <property type="entry name" value="Elongation factor 1-beta 1 like"/>
    <property type="match status" value="1"/>
</dbReference>
<comment type="similarity">
    <text evidence="1 4">Belongs to the EF-1-beta/EF-1-delta family.</text>
</comment>
<evidence type="ECO:0000256" key="6">
    <source>
        <dbReference type="SAM" id="MobiDB-lite"/>
    </source>
</evidence>
<accession>A0AAD6NI36</accession>
<dbReference type="InterPro" id="IPR049720">
    <property type="entry name" value="EF1B_bsu/dsu"/>
</dbReference>
<evidence type="ECO:0008006" key="11">
    <source>
        <dbReference type="Google" id="ProtNLM"/>
    </source>
</evidence>
<dbReference type="Proteomes" id="UP001221413">
    <property type="component" value="Unassembled WGS sequence"/>
</dbReference>
<dbReference type="GO" id="GO:0005853">
    <property type="term" value="C:eukaryotic translation elongation factor 1 complex"/>
    <property type="evidence" value="ECO:0007669"/>
    <property type="project" value="InterPro"/>
</dbReference>